<evidence type="ECO:0000259" key="6">
    <source>
        <dbReference type="Pfam" id="PF14743"/>
    </source>
</evidence>
<dbReference type="InterPro" id="IPR029319">
    <property type="entry name" value="DNA_ligase_OB"/>
</dbReference>
<dbReference type="PANTHER" id="PTHR47810">
    <property type="entry name" value="DNA LIGASE"/>
    <property type="match status" value="1"/>
</dbReference>
<protein>
    <submittedName>
        <fullName evidence="7">DNA ligase</fullName>
        <ecNumber evidence="7">6.5.1.1</ecNumber>
    </submittedName>
</protein>
<evidence type="ECO:0000256" key="2">
    <source>
        <dbReference type="ARBA" id="ARBA00022705"/>
    </source>
</evidence>
<name>A0A1A8THY2_9GAMM</name>
<feature type="domain" description="DNA ligase OB-like" evidence="6">
    <location>
        <begin position="205"/>
        <end position="269"/>
    </location>
</feature>
<keyword evidence="2" id="KW-0235">DNA replication</keyword>
<keyword evidence="4" id="KW-0234">DNA repair</keyword>
<organism evidence="7 8">
    <name type="scientific">Marinomonas aquimarina</name>
    <dbReference type="NCBI Taxonomy" id="295068"/>
    <lineage>
        <taxon>Bacteria</taxon>
        <taxon>Pseudomonadati</taxon>
        <taxon>Pseudomonadota</taxon>
        <taxon>Gammaproteobacteria</taxon>
        <taxon>Oceanospirillales</taxon>
        <taxon>Oceanospirillaceae</taxon>
        <taxon>Marinomonas</taxon>
    </lineage>
</organism>
<dbReference type="GO" id="GO:0006260">
    <property type="term" value="P:DNA replication"/>
    <property type="evidence" value="ECO:0007669"/>
    <property type="project" value="UniProtKB-KW"/>
</dbReference>
<dbReference type="SUPFAM" id="SSF56091">
    <property type="entry name" value="DNA ligase/mRNA capping enzyme, catalytic domain"/>
    <property type="match status" value="1"/>
</dbReference>
<dbReference type="AlphaFoldDB" id="A0A1A8THY2"/>
<feature type="chain" id="PRO_5008379047" evidence="5">
    <location>
        <begin position="19"/>
        <end position="280"/>
    </location>
</feature>
<accession>A0A1A8THY2</accession>
<evidence type="ECO:0000313" key="8">
    <source>
        <dbReference type="Proteomes" id="UP000092627"/>
    </source>
</evidence>
<dbReference type="InterPro" id="IPR012340">
    <property type="entry name" value="NA-bd_OB-fold"/>
</dbReference>
<dbReference type="Gene3D" id="3.30.1490.70">
    <property type="match status" value="1"/>
</dbReference>
<gene>
    <name evidence="7" type="primary">ligA_5</name>
    <name evidence="7" type="ORF">MAQ5080_02130</name>
</gene>
<dbReference type="OrthoDB" id="9782700at2"/>
<evidence type="ECO:0000313" key="7">
    <source>
        <dbReference type="EMBL" id="SBS31992.1"/>
    </source>
</evidence>
<dbReference type="GO" id="GO:0006281">
    <property type="term" value="P:DNA repair"/>
    <property type="evidence" value="ECO:0007669"/>
    <property type="project" value="UniProtKB-KW"/>
</dbReference>
<evidence type="ECO:0000256" key="1">
    <source>
        <dbReference type="ARBA" id="ARBA00022598"/>
    </source>
</evidence>
<dbReference type="NCBIfam" id="NF006592">
    <property type="entry name" value="PRK09125.1"/>
    <property type="match status" value="1"/>
</dbReference>
<dbReference type="CDD" id="cd08041">
    <property type="entry name" value="OBF_kDNA_ligase_like"/>
    <property type="match status" value="1"/>
</dbReference>
<feature type="signal peptide" evidence="5">
    <location>
        <begin position="1"/>
        <end position="18"/>
    </location>
</feature>
<dbReference type="EMBL" id="FLOC01000011">
    <property type="protein sequence ID" value="SBS31992.1"/>
    <property type="molecule type" value="Genomic_DNA"/>
</dbReference>
<keyword evidence="5" id="KW-0732">Signal</keyword>
<dbReference type="Gene3D" id="2.40.50.140">
    <property type="entry name" value="Nucleic acid-binding proteins"/>
    <property type="match status" value="1"/>
</dbReference>
<dbReference type="GO" id="GO:0003910">
    <property type="term" value="F:DNA ligase (ATP) activity"/>
    <property type="evidence" value="ECO:0007669"/>
    <property type="project" value="UniProtKB-EC"/>
</dbReference>
<reference evidence="7 8" key="1">
    <citation type="submission" date="2016-06" db="EMBL/GenBank/DDBJ databases">
        <authorList>
            <person name="Kjaerup R.B."/>
            <person name="Dalgaard T.S."/>
            <person name="Juul-Madsen H.R."/>
        </authorList>
    </citation>
    <scope>NUCLEOTIDE SEQUENCE [LARGE SCALE GENOMIC DNA]</scope>
    <source>
        <strain evidence="7 8">CECT 5080</strain>
    </source>
</reference>
<dbReference type="EC" id="6.5.1.1" evidence="7"/>
<proteinExistence type="predicted"/>
<dbReference type="Gene3D" id="3.30.470.30">
    <property type="entry name" value="DNA ligase/mRNA capping enzyme"/>
    <property type="match status" value="1"/>
</dbReference>
<evidence type="ECO:0000256" key="5">
    <source>
        <dbReference type="SAM" id="SignalP"/>
    </source>
</evidence>
<keyword evidence="1 7" id="KW-0436">Ligase</keyword>
<keyword evidence="8" id="KW-1185">Reference proteome</keyword>
<dbReference type="PANTHER" id="PTHR47810:SF1">
    <property type="entry name" value="DNA LIGASE B"/>
    <property type="match status" value="1"/>
</dbReference>
<dbReference type="STRING" id="295068.MAQ5080_02130"/>
<keyword evidence="3" id="KW-0227">DNA damage</keyword>
<dbReference type="Pfam" id="PF14743">
    <property type="entry name" value="DNA_ligase_OB_2"/>
    <property type="match status" value="1"/>
</dbReference>
<dbReference type="RefSeq" id="WP_067209721.1">
    <property type="nucleotide sequence ID" value="NZ_FLOC01000011.1"/>
</dbReference>
<evidence type="ECO:0000256" key="4">
    <source>
        <dbReference type="ARBA" id="ARBA00023204"/>
    </source>
</evidence>
<evidence type="ECO:0000256" key="3">
    <source>
        <dbReference type="ARBA" id="ARBA00022763"/>
    </source>
</evidence>
<dbReference type="InterPro" id="IPR050326">
    <property type="entry name" value="NAD_dep_DNA_ligaseB"/>
</dbReference>
<sequence length="280" mass="31306">MRIIVSLALLWLASTAFAQTVQLATVYEDEDVSDYLVSEKLDGIRAIWDGHQLSTRQGHPINAPDWFTAGWPKVWLDGELWAGRGRFNHVQRTVLDQQPNSAQWQAIHYMVFDAPNLKQTFEQRAINYHDLIAATDSATLKPVLQQRLPNSDALYAMLDQVVAQGGEGLMLHHREALLKGGRSDALLKLKPYQDAEAKVIGHASGKGKYQGMLGALLVELANGRQFKIGTGFSDAERAEPPKVGEYITFRYQGLTATGLPRFASYVRVRKGPFQFREPES</sequence>
<dbReference type="SUPFAM" id="SSF50249">
    <property type="entry name" value="Nucleic acid-binding proteins"/>
    <property type="match status" value="1"/>
</dbReference>
<dbReference type="Proteomes" id="UP000092627">
    <property type="component" value="Unassembled WGS sequence"/>
</dbReference>
<dbReference type="CDD" id="cd07896">
    <property type="entry name" value="Adenylation_kDNA_ligase_like"/>
    <property type="match status" value="1"/>
</dbReference>